<reference evidence="1 2" key="1">
    <citation type="journal article" date="2015" name="Nature">
        <title>rRNA introns, odd ribosomes, and small enigmatic genomes across a large radiation of phyla.</title>
        <authorList>
            <person name="Brown C.T."/>
            <person name="Hug L.A."/>
            <person name="Thomas B.C."/>
            <person name="Sharon I."/>
            <person name="Castelle C.J."/>
            <person name="Singh A."/>
            <person name="Wilkins M.J."/>
            <person name="Williams K.H."/>
            <person name="Banfield J.F."/>
        </authorList>
    </citation>
    <scope>NUCLEOTIDE SEQUENCE [LARGE SCALE GENOMIC DNA]</scope>
</reference>
<dbReference type="Gene3D" id="3.10.450.50">
    <property type="match status" value="1"/>
</dbReference>
<sequence length="69" mass="7842">MEPEKLKGIIRSYIEAINKNDPRALDGFFAPNLRTHTLPTGYPRGTEGLKTLISTYQKAFTNFKLKVDD</sequence>
<dbReference type="Pfam" id="PF07366">
    <property type="entry name" value="SnoaL"/>
    <property type="match status" value="1"/>
</dbReference>
<protein>
    <recommendedName>
        <fullName evidence="3">SnoaL-like domain-containing protein</fullName>
    </recommendedName>
</protein>
<dbReference type="InterPro" id="IPR009959">
    <property type="entry name" value="Cyclase_SnoaL-like"/>
</dbReference>
<accession>A0A0G0WUU9</accession>
<evidence type="ECO:0008006" key="3">
    <source>
        <dbReference type="Google" id="ProtNLM"/>
    </source>
</evidence>
<comment type="caution">
    <text evidence="1">The sequence shown here is derived from an EMBL/GenBank/DDBJ whole genome shotgun (WGS) entry which is preliminary data.</text>
</comment>
<dbReference type="EMBL" id="LCBS01000018">
    <property type="protein sequence ID" value="KKS16579.1"/>
    <property type="molecule type" value="Genomic_DNA"/>
</dbReference>
<dbReference type="InterPro" id="IPR032710">
    <property type="entry name" value="NTF2-like_dom_sf"/>
</dbReference>
<organism evidence="1 2">
    <name type="scientific">candidate division WWE3 bacterium GW2011_GWB1_41_6</name>
    <dbReference type="NCBI Taxonomy" id="1619112"/>
    <lineage>
        <taxon>Bacteria</taxon>
        <taxon>Katanobacteria</taxon>
    </lineage>
</organism>
<dbReference type="AlphaFoldDB" id="A0A0G0WUU9"/>
<dbReference type="SUPFAM" id="SSF54427">
    <property type="entry name" value="NTF2-like"/>
    <property type="match status" value="1"/>
</dbReference>
<feature type="non-terminal residue" evidence="1">
    <location>
        <position position="69"/>
    </location>
</feature>
<evidence type="ECO:0000313" key="1">
    <source>
        <dbReference type="EMBL" id="KKS16579.1"/>
    </source>
</evidence>
<evidence type="ECO:0000313" key="2">
    <source>
        <dbReference type="Proteomes" id="UP000034163"/>
    </source>
</evidence>
<proteinExistence type="predicted"/>
<dbReference type="Proteomes" id="UP000034163">
    <property type="component" value="Unassembled WGS sequence"/>
</dbReference>
<name>A0A0G0WUU9_UNCKA</name>
<gene>
    <name evidence="1" type="ORF">UU72_C0018G0017</name>
</gene>
<dbReference type="GO" id="GO:0030638">
    <property type="term" value="P:polyketide metabolic process"/>
    <property type="evidence" value="ECO:0007669"/>
    <property type="project" value="InterPro"/>
</dbReference>